<dbReference type="Pfam" id="PF00012">
    <property type="entry name" value="HSP70"/>
    <property type="match status" value="1"/>
</dbReference>
<keyword evidence="2" id="KW-0547">Nucleotide-binding</keyword>
<dbReference type="AlphaFoldDB" id="A0AAN0MIH1"/>
<dbReference type="PANTHER" id="PTHR45639:SF34">
    <property type="entry name" value="CHAPERONE PROTEIN DNAK"/>
    <property type="match status" value="1"/>
</dbReference>
<keyword evidence="5" id="KW-0143">Chaperone</keyword>
<dbReference type="Gene3D" id="3.90.640.10">
    <property type="entry name" value="Actin, Chain A, domain 4"/>
    <property type="match status" value="1"/>
</dbReference>
<dbReference type="KEGG" id="broo:brsh051_28640"/>
<dbReference type="RefSeq" id="WP_286266214.1">
    <property type="nucleotide sequence ID" value="NZ_AP028056.1"/>
</dbReference>
<protein>
    <recommendedName>
        <fullName evidence="9">Hsp70 family protein</fullName>
    </recommendedName>
</protein>
<dbReference type="InterPro" id="IPR043129">
    <property type="entry name" value="ATPase_NBD"/>
</dbReference>
<evidence type="ECO:0000256" key="4">
    <source>
        <dbReference type="ARBA" id="ARBA00023016"/>
    </source>
</evidence>
<dbReference type="GO" id="GO:0030968">
    <property type="term" value="P:endoplasmic reticulum unfolded protein response"/>
    <property type="evidence" value="ECO:0007669"/>
    <property type="project" value="TreeGrafter"/>
</dbReference>
<name>A0AAN0MIH1_9ACTN</name>
<comment type="similarity">
    <text evidence="1">Belongs to the heat shock protein 70 family.</text>
</comment>
<dbReference type="SUPFAM" id="SSF53067">
    <property type="entry name" value="Actin-like ATPase domain"/>
    <property type="match status" value="2"/>
</dbReference>
<proteinExistence type="inferred from homology"/>
<feature type="compositionally biased region" description="Low complexity" evidence="6">
    <location>
        <begin position="494"/>
        <end position="507"/>
    </location>
</feature>
<reference evidence="7" key="1">
    <citation type="journal article" date="2024" name="Int. J. Syst. Evol. Microbiol.">
        <title>Brooklawnia propionicigenes sp. nov., a facultatively anaerobic, propionate-producing bacterium isolated from a methanogenic reactor treating waste from cattle farms.</title>
        <authorList>
            <person name="Akita Y."/>
            <person name="Ueki A."/>
            <person name="Tonouchi A."/>
            <person name="Sugawara Y."/>
            <person name="Honma S."/>
            <person name="Kaku N."/>
            <person name="Ueki K."/>
        </authorList>
    </citation>
    <scope>NUCLEOTIDE SEQUENCE</scope>
    <source>
        <strain evidence="7">SH051</strain>
    </source>
</reference>
<dbReference type="Proteomes" id="UP001431656">
    <property type="component" value="Chromosome"/>
</dbReference>
<evidence type="ECO:0000256" key="3">
    <source>
        <dbReference type="ARBA" id="ARBA00022840"/>
    </source>
</evidence>
<dbReference type="PROSITE" id="PS01036">
    <property type="entry name" value="HSP70_3"/>
    <property type="match status" value="1"/>
</dbReference>
<dbReference type="PANTHER" id="PTHR45639">
    <property type="entry name" value="HSC70CB, ISOFORM G-RELATED"/>
    <property type="match status" value="1"/>
</dbReference>
<feature type="compositionally biased region" description="Polar residues" evidence="6">
    <location>
        <begin position="523"/>
        <end position="533"/>
    </location>
</feature>
<evidence type="ECO:0000313" key="8">
    <source>
        <dbReference type="Proteomes" id="UP001431656"/>
    </source>
</evidence>
<dbReference type="GO" id="GO:0005524">
    <property type="term" value="F:ATP binding"/>
    <property type="evidence" value="ECO:0007669"/>
    <property type="project" value="UniProtKB-KW"/>
</dbReference>
<evidence type="ECO:0000256" key="5">
    <source>
        <dbReference type="ARBA" id="ARBA00023186"/>
    </source>
</evidence>
<evidence type="ECO:0000256" key="2">
    <source>
        <dbReference type="ARBA" id="ARBA00022741"/>
    </source>
</evidence>
<dbReference type="EMBL" id="AP028056">
    <property type="protein sequence ID" value="BEH03583.1"/>
    <property type="molecule type" value="Genomic_DNA"/>
</dbReference>
<organism evidence="7 8">
    <name type="scientific">Brooklawnia propionicigenes</name>
    <dbReference type="NCBI Taxonomy" id="3041175"/>
    <lineage>
        <taxon>Bacteria</taxon>
        <taxon>Bacillati</taxon>
        <taxon>Actinomycetota</taxon>
        <taxon>Actinomycetes</taxon>
        <taxon>Propionibacteriales</taxon>
        <taxon>Propionibacteriaceae</taxon>
        <taxon>Brooklawnia</taxon>
    </lineage>
</organism>
<dbReference type="GO" id="GO:0140662">
    <property type="term" value="F:ATP-dependent protein folding chaperone"/>
    <property type="evidence" value="ECO:0007669"/>
    <property type="project" value="InterPro"/>
</dbReference>
<accession>A0AAN0MIH1</accession>
<evidence type="ECO:0000256" key="6">
    <source>
        <dbReference type="SAM" id="MobiDB-lite"/>
    </source>
</evidence>
<dbReference type="InterPro" id="IPR018181">
    <property type="entry name" value="Heat_shock_70_CS"/>
</dbReference>
<keyword evidence="4" id="KW-0346">Stress response</keyword>
<feature type="compositionally biased region" description="Low complexity" evidence="6">
    <location>
        <begin position="424"/>
        <end position="437"/>
    </location>
</feature>
<feature type="region of interest" description="Disordered" evidence="6">
    <location>
        <begin position="424"/>
        <end position="557"/>
    </location>
</feature>
<feature type="compositionally biased region" description="Polar residues" evidence="6">
    <location>
        <begin position="440"/>
        <end position="452"/>
    </location>
</feature>
<dbReference type="InterPro" id="IPR013126">
    <property type="entry name" value="Hsp_70_fam"/>
</dbReference>
<keyword evidence="3" id="KW-0067">ATP-binding</keyword>
<sequence>MTSYNLAVALGSSRVAAASAHTDPDLGVVAEPISLGRLGTASSCLFVPRDGDLVFGDAARQHGQAQPERMICDLRHRLGDDVPLLVGGQRLVPEQLYAQLIAWVVQRATEQAGEPPAGITIGYPATEWGTHRLSLIATALAALGLDGFDFIPESEAAVAQYEASAPLENGQTVAVYDLGGDALSCAVLRKERDGGLGQVGASGGLTDLGGTDFDDLVFRHVMEVSGLAKMTLDADHVDVRGALIRLREACVEAKETLSSQTAVTIPVAVAAVHTTVRLTRAEFEQMIEPALDRTIDVLDDTVEHAGIQVSQLEAVLLIGGSSRIPRVAQRLSESLDRPIVIDSDPALSAVLGAARAGLRFAEARAQAVIGAHEQQAAVVEDLPTPDDESAAQPAVRSKRRRRDRGRLMVFTAAVVTVVTLLLSGSSSGSPLPAGSAVDEASTSHTSWSQAQRPSPADGEPSADLVEPTELRPHGHLTLPGEVSAVPTSNPVGSPGAPTTVAPNTTAAADDETVADLAPEIGTQLPTGDTTTDSPVEPTTASPPSDSSAPSAPETDGS</sequence>
<evidence type="ECO:0000313" key="7">
    <source>
        <dbReference type="EMBL" id="BEH03583.1"/>
    </source>
</evidence>
<dbReference type="Gene3D" id="3.30.420.40">
    <property type="match status" value="2"/>
</dbReference>
<dbReference type="FunFam" id="3.90.640.10:FF:000003">
    <property type="entry name" value="Molecular chaperone DnaK"/>
    <property type="match status" value="1"/>
</dbReference>
<evidence type="ECO:0000256" key="1">
    <source>
        <dbReference type="ARBA" id="ARBA00007381"/>
    </source>
</evidence>
<feature type="region of interest" description="Disordered" evidence="6">
    <location>
        <begin position="379"/>
        <end position="402"/>
    </location>
</feature>
<gene>
    <name evidence="7" type="ORF">brsh051_28640</name>
</gene>
<evidence type="ECO:0008006" key="9">
    <source>
        <dbReference type="Google" id="ProtNLM"/>
    </source>
</evidence>
<feature type="compositionally biased region" description="Low complexity" evidence="6">
    <location>
        <begin position="536"/>
        <end position="557"/>
    </location>
</feature>
<keyword evidence="8" id="KW-1185">Reference proteome</keyword>